<dbReference type="Gene3D" id="3.10.310.10">
    <property type="entry name" value="Diaminopimelate Epimerase, Chain A, domain 1"/>
    <property type="match status" value="2"/>
</dbReference>
<evidence type="ECO:0000313" key="1">
    <source>
        <dbReference type="EMBL" id="OLV19888.1"/>
    </source>
</evidence>
<dbReference type="SUPFAM" id="SSF54506">
    <property type="entry name" value="Diaminopimelate epimerase-like"/>
    <property type="match status" value="1"/>
</dbReference>
<comment type="caution">
    <text evidence="1">The sequence shown here is derived from an EMBL/GenBank/DDBJ whole genome shotgun (WGS) entry which is preliminary data.</text>
</comment>
<reference evidence="1 2" key="1">
    <citation type="submission" date="2017-01" db="EMBL/GenBank/DDBJ databases">
        <title>Genome Analysis of Deinococcus marmoris KOPRI26562.</title>
        <authorList>
            <person name="Kim J.H."/>
            <person name="Oh H.-M."/>
        </authorList>
    </citation>
    <scope>NUCLEOTIDE SEQUENCE [LARGE SCALE GENOMIC DNA]</scope>
    <source>
        <strain evidence="1 2">KOPRI26562</strain>
    </source>
</reference>
<dbReference type="Proteomes" id="UP000186607">
    <property type="component" value="Unassembled WGS sequence"/>
</dbReference>
<dbReference type="OrthoDB" id="66862at2"/>
<organism evidence="1 2">
    <name type="scientific">Deinococcus marmoris</name>
    <dbReference type="NCBI Taxonomy" id="249408"/>
    <lineage>
        <taxon>Bacteria</taxon>
        <taxon>Thermotogati</taxon>
        <taxon>Deinococcota</taxon>
        <taxon>Deinococci</taxon>
        <taxon>Deinococcales</taxon>
        <taxon>Deinococcaceae</taxon>
        <taxon>Deinococcus</taxon>
    </lineage>
</organism>
<dbReference type="PIRSF" id="PIRSF016184">
    <property type="entry name" value="PhzC_PhzF"/>
    <property type="match status" value="1"/>
</dbReference>
<accession>A0A1U7P407</accession>
<dbReference type="STRING" id="249408.BOO71_0001360"/>
<proteinExistence type="predicted"/>
<sequence>MNVSIYRVLSEAGEGGKLVAVFPDADDDLQARAAEAGAPLSVFVQSASLSEIALRVFTPVKEKGSSDSAAIAALAHLRTNLLDVAEVQMGGETLPAQLCGSEWLLRQGVPDVAEREADLSPIGLGTRRVWISSLGRPNLVVEVSTLAALDAFTPNAEAISAVNQSTDTTGLILLAAGGLGRADLSFRAFGPLKGFQEDAASSNMLACTVGVLGASNRLPADTNLLRAAQRMPGQPAQLSVQFGEVGTGVEVWVGGSATPLT</sequence>
<dbReference type="AlphaFoldDB" id="A0A1U7P407"/>
<evidence type="ECO:0000313" key="2">
    <source>
        <dbReference type="Proteomes" id="UP000186607"/>
    </source>
</evidence>
<dbReference type="RefSeq" id="WP_075830428.1">
    <property type="nucleotide sequence ID" value="NZ_MSTI01000018.1"/>
</dbReference>
<protein>
    <submittedName>
        <fullName evidence="1">Isomerase yddE, PhzC-PhzF family</fullName>
    </submittedName>
</protein>
<gene>
    <name evidence="1" type="ORF">BOO71_0001360</name>
</gene>
<name>A0A1U7P407_9DEIO</name>
<keyword evidence="2" id="KW-1185">Reference proteome</keyword>
<dbReference type="EMBL" id="MSTI01000018">
    <property type="protein sequence ID" value="OLV19888.1"/>
    <property type="molecule type" value="Genomic_DNA"/>
</dbReference>
<dbReference type="GO" id="GO:0016853">
    <property type="term" value="F:isomerase activity"/>
    <property type="evidence" value="ECO:0007669"/>
    <property type="project" value="UniProtKB-KW"/>
</dbReference>
<keyword evidence="1" id="KW-0413">Isomerase</keyword>
<dbReference type="Pfam" id="PF02567">
    <property type="entry name" value="PhzC-PhzF"/>
    <property type="match status" value="1"/>
</dbReference>
<dbReference type="InterPro" id="IPR003719">
    <property type="entry name" value="Phenazine_PhzF-like"/>
</dbReference>